<proteinExistence type="predicted"/>
<keyword evidence="2" id="KW-1185">Reference proteome</keyword>
<organism evidence="1 2">
    <name type="scientific">Pseudoalteromonas agarivorans DSM 14585</name>
    <dbReference type="NCBI Taxonomy" id="1312369"/>
    <lineage>
        <taxon>Bacteria</taxon>
        <taxon>Pseudomonadati</taxon>
        <taxon>Pseudomonadota</taxon>
        <taxon>Gammaproteobacteria</taxon>
        <taxon>Alteromonadales</taxon>
        <taxon>Pseudoalteromonadaceae</taxon>
        <taxon>Pseudoalteromonas</taxon>
    </lineage>
</organism>
<dbReference type="Proteomes" id="UP000217277">
    <property type="component" value="Chromosome I"/>
</dbReference>
<reference evidence="1" key="1">
    <citation type="submission" date="2015-03" db="EMBL/GenBank/DDBJ databases">
        <authorList>
            <person name="Xie B.-B."/>
            <person name="Rong J.-C."/>
            <person name="Qin Q.-L."/>
            <person name="Zhang Y.-Z."/>
        </authorList>
    </citation>
    <scope>NUCLEOTIDE SEQUENCE</scope>
    <source>
        <strain evidence="1">DSM 14585</strain>
    </source>
</reference>
<protein>
    <submittedName>
        <fullName evidence="1">Uncharacterized protein</fullName>
    </submittedName>
</protein>
<accession>A0ACA8DW10</accession>
<evidence type="ECO:0000313" key="1">
    <source>
        <dbReference type="EMBL" id="ATC82246.1"/>
    </source>
</evidence>
<evidence type="ECO:0000313" key="2">
    <source>
        <dbReference type="Proteomes" id="UP000217277"/>
    </source>
</evidence>
<name>A0ACA8DW10_9GAMM</name>
<gene>
    <name evidence="1" type="ORF">PAGA_a1898</name>
</gene>
<dbReference type="EMBL" id="CP011011">
    <property type="protein sequence ID" value="ATC82246.1"/>
    <property type="molecule type" value="Genomic_DNA"/>
</dbReference>
<sequence length="173" mass="18975">MLLNNEKLKQSLAAYSHIFDKVSDKNHIAFKTKATGLASNLGVIFAVLALGASTQSLSLTFYAWATAVFVCLSLLLLSAKVLLVFTTASKGCYYSISILGIKHKQHAYLHSKGFTVEPDTDLQNKWRLVVANQRYLLNSRSDAESLALMLALILNTNAFIKTHSGANPELITK</sequence>